<reference evidence="3" key="1">
    <citation type="submission" date="2024-05" db="EMBL/GenBank/DDBJ databases">
        <title>Whole genome shotgun sequence of Streptomyces hygroscopicus NBRC 113678.</title>
        <authorList>
            <person name="Komaki H."/>
            <person name="Tamura T."/>
        </authorList>
    </citation>
    <scope>NUCLEOTIDE SEQUENCE</scope>
    <source>
        <strain evidence="3">N11-34</strain>
    </source>
</reference>
<sequence length="195" mass="19690">MRAPHGLSAAPRDEPLTSGPRRRGGGAGSSWRVWGVGVWVGVRPWSRVVQGQGSGVAVCGACGLAGCGPGAFVVRGVGGVWVVGVWPRGRCVWGRGCSGSCRGPGWPGSGRPRWRGVVRGAAAGRRAGPAGASVEGTSQYVGAITAAGLIGLFYGQRATAAGLHGIAMVAGALSLAVLLLTVTDRALRTRARTRA</sequence>
<dbReference type="EMBL" id="BNEK01000003">
    <property type="protein sequence ID" value="GHJ29533.1"/>
    <property type="molecule type" value="Genomic_DNA"/>
</dbReference>
<evidence type="ECO:0000256" key="1">
    <source>
        <dbReference type="SAM" id="MobiDB-lite"/>
    </source>
</evidence>
<keyword evidence="2" id="KW-1133">Transmembrane helix</keyword>
<keyword evidence="4" id="KW-1185">Reference proteome</keyword>
<feature type="region of interest" description="Disordered" evidence="1">
    <location>
        <begin position="1"/>
        <end position="28"/>
    </location>
</feature>
<name>A0ABQ3U1S8_STRHY</name>
<gene>
    <name evidence="3" type="ORF">TPA0910_39660</name>
</gene>
<feature type="transmembrane region" description="Helical" evidence="2">
    <location>
        <begin position="161"/>
        <end position="182"/>
    </location>
</feature>
<evidence type="ECO:0000256" key="2">
    <source>
        <dbReference type="SAM" id="Phobius"/>
    </source>
</evidence>
<keyword evidence="2" id="KW-0472">Membrane</keyword>
<keyword evidence="2" id="KW-0812">Transmembrane</keyword>
<organism evidence="3 4">
    <name type="scientific">Streptomyces hygroscopicus</name>
    <dbReference type="NCBI Taxonomy" id="1912"/>
    <lineage>
        <taxon>Bacteria</taxon>
        <taxon>Bacillati</taxon>
        <taxon>Actinomycetota</taxon>
        <taxon>Actinomycetes</taxon>
        <taxon>Kitasatosporales</taxon>
        <taxon>Streptomycetaceae</taxon>
        <taxon>Streptomyces</taxon>
        <taxon>Streptomyces violaceusniger group</taxon>
    </lineage>
</organism>
<dbReference type="Proteomes" id="UP001054854">
    <property type="component" value="Unassembled WGS sequence"/>
</dbReference>
<accession>A0ABQ3U1S8</accession>
<comment type="caution">
    <text evidence="3">The sequence shown here is derived from an EMBL/GenBank/DDBJ whole genome shotgun (WGS) entry which is preliminary data.</text>
</comment>
<proteinExistence type="predicted"/>
<evidence type="ECO:0000313" key="4">
    <source>
        <dbReference type="Proteomes" id="UP001054854"/>
    </source>
</evidence>
<evidence type="ECO:0000313" key="3">
    <source>
        <dbReference type="EMBL" id="GHJ29533.1"/>
    </source>
</evidence>
<protein>
    <submittedName>
        <fullName evidence="3">Uncharacterized protein</fullName>
    </submittedName>
</protein>